<feature type="domain" description="DUF6443" evidence="1">
    <location>
        <begin position="292"/>
        <end position="459"/>
    </location>
</feature>
<dbReference type="Gene3D" id="2.180.10.10">
    <property type="entry name" value="RHS repeat-associated core"/>
    <property type="match status" value="2"/>
</dbReference>
<name>A0ABV5HEL0_9FLAO</name>
<evidence type="ECO:0000313" key="3">
    <source>
        <dbReference type="Proteomes" id="UP001589562"/>
    </source>
</evidence>
<evidence type="ECO:0000259" key="1">
    <source>
        <dbReference type="Pfam" id="PF20041"/>
    </source>
</evidence>
<dbReference type="PANTHER" id="PTHR32305:SF15">
    <property type="entry name" value="PROTEIN RHSA-RELATED"/>
    <property type="match status" value="1"/>
</dbReference>
<dbReference type="SUPFAM" id="SSF103647">
    <property type="entry name" value="TSP type-3 repeat"/>
    <property type="match status" value="1"/>
</dbReference>
<dbReference type="InterPro" id="IPR022385">
    <property type="entry name" value="Rhs_assc_core"/>
</dbReference>
<dbReference type="RefSeq" id="WP_278008817.1">
    <property type="nucleotide sequence ID" value="NZ_CP121112.1"/>
</dbReference>
<sequence>MILSAQVQEKEYTNFTPIAITAFGNAPVSVFDSEASFPNQNNLGTYCYLSLNIDNNLAPYVTYTLKATFRITPVKQDGTDDTSFDKELTVNYNPNPANSGGTNFHDLSYLKIENRFGIKVQLLSYSALNTNNVSIVPNNAFVNMGFRAKRYYTVSEQLLNPIGAINATASSITLNWENLPGALEYELEWTWIDNYSNENITTHLPGDQIPFSERDFELNNTRIITSKNTFEIPLIYGNGYLIYRVRGISRNTESVKYYGNWSSGTSLKTTIADWPHQSAVSEHESGKNWQFQASYAEDGKKKEVVSYFDGSLRNRQTVTKINTDNTTIVGEVIYDAQGRPAVEILPAPNKDATIHYFKNYNLNNQNKLYSFKDFDLDGGSCASTISGMSENSGSSRYYSPSGFADFSLRTNQAYVPDAKLYPFSQIEYTPDNTGRVSRKGGVGPEHQLGTGHEMKYLYTTPTAPELHRLFGYSVGEASHYKKNMVIDPNKQVSVSYIDPQGRTIATALSGKSPTNLIGLLEENTDTTAKAEANGHGSTTADLLNKITPADTDTTKDNNILQTTGKYPLNDDVLTLSKSIEVPNDGTAYEFEYSLNQPGSFSPFYCSTGLYPFVYDVKLSLKDNCGIEKLVAPISETVGTTSFSGTNIPAVLPAVKSKATLDTGSYSLKKEIKVNEKALNDYADDYIKKLKTPGSGCYIDPADPKFGIAPNTQFIYDSCNITCKSCLDGIGTKVSYVQKAFDNLYGKIDPQHKVVVSGSESAINVLLIEGSTDLEGNLILLSDVNGLKTRFIREWELLNKECATICNPKAIEFETACQMNESLLISDLRPNGQYGATNAHITDENGNPVPNPNFDKLSIFNSNGGLFYNGDTTQNDWKHPLTPYKIDGVESFISVEVIDRTKTPFLCNPRVDVNPVLKTVENADGSYSTAKNPDGSEIWQVKPENLSNVKDFITNWDDSWAQSLLPYHPEYKYLEYTSEICKRTANFDISGTTQTPLSSDGYDAYLMNITTYAEANTKGLIDFDSAGNLGKLQIYSKDPYFQQVQLASPFEDTALYNMRVGSGSIMYQAINSSYIGQNNNNLTMYQAALQGVLCNSFSECNLTNVTLSDTVQKNEVWNAYKALYIGLKNKIKHIFMNIYAMKAKSYNGCIGTGEGSARITDVLTDNFPQKSTLATYIQSNTTTTGSLCESSSASLYQTKQKNYLPADFGYNSSIDPQVASDNLVKSAHFEYYAQTGNCPLLLDLEMLLNGFFKDKITYPSPTSLNNVSFNRQYLTKALMEKLMVATGSLTISELFAAGLKPLNIKTTFSGNTLNMNFYPTTGGGFETCPITIELPATGGYTWANYGSAWNIKNLKQVYYDVSNSKPSTKKFRYSIVAQIGAVGNDAILNEIVLNGETCAPIGECGIGATVGEALDPNAALNDQGIGCNKRTKFEKAFQGLLNELKKKGTLFSTTAVNLSSYPSYTNSDLTEYFGLDASTTWRSESEGTATGFILEKKVAGATVEISRIWASYPGNTSGLKGLNFSTFDSVNFKDSKSFSFTVSGGTIAAGKKVSAGGDFYTPVLNFNCCPILDPWANDSDHDGVLDDLDNCPATPNADQLDTNNDGIGDACQNMPTVVACISNQNKEIVYELGFKDFLNEAIRLNQTDGNLYPSTSNNELMEFISGSGLNQRFQMARGLPGRNLDLSMPIHSVPVSISYFKFEKTDNNYKIVFPYGPNLLYRNFYNFYDFDFDNVKTFLKFDLIPNGNYEGFTYTLVKMVYENRQGEKISMERVIYPSIQYRDIDPLYYSLIDCSFLDLDVTSSNSSQITSPNTSVSNSTTESCSTCIPQTVIPVACDSKKAAFVSKMASLNIEHYTVAQSTLDNFCSNNYQYISDSYLYYLAKLEVKKLYDIRFRTLAQFGDTYLHYGFNGINAVIDLYKEYYDQNIVVNNQANPDILNWNEWVETIFRPANTGKVCPPAALSSSVSPALPEETESTCEKLVKNIAEAFSADNFNNWLQEKRKEFIASYIKKAMSDVVETLDMTYYDQEYQYTLYYYDQAGNLTQTVPPEGVKRFSPAEIKTKNPLIETYKAGYDPLAPFTGDVENLMPGHKLKTQYRYNSLNQLVWQNTPDGGITRFAYDQLGRIIASQNNKQLKYSTPKMSYTNYDSLGRINEAGEIESFVFNAANPSQPVSYSISPEGRLVRSPLPGDDEDGTGRVNSFDSNLPKNQVTRTIYDEDPEVETDVKASYLFTTNTTPGFNPAYNNRNRVTGIFYHESYSNPLVFDNAILYNYDVHGNVKEIVNYYTALKNENCQETVINPATGQLNDCEAHLKRIVYDYDLISGNVNSVKFQPNRPDQFIHRYNYDADNRIVNVETSANGVLWEKDASYQYYPHGPLARVELGDKKVQGIDYAYTLQGWLKTVNGENLANSTNDLGQDGSLNGTTKTKDAFGYSLSYYDHDYKAIYGDTDTDAFKPLMVSRNATGATLQNLYNGNIKQMTTAIRKEGDQLLAIQKNNYSYDQLNRIKSMTSQAFNALTMQAAKSYESSYSYDRNGNLLTMRNTAPGLYPNSKTPTLQNPEMDNFTYKYFPGTNKLTNVFDVANDIFTETGIDIKQNLNEKDAYDVNNTNTHNYVYDFIGQLIQDKNEGLIIDWRVDGKVKKVTNSKIGITIDFEYDGLGNRIAKRVQRGLDVTRTHYTRDAQGNVLGVYEEKYKAKEGTLQNDLNLNNYNINTVAVKRAINNIYATSDGSNSSVGKNGNLTLEAGNSITLKNFTAAQGSTFTARITPVQANSNESEYVLKEHHLFGSSRLGLEQVNLPIYKYTNNSSTYRMAGITAKASALTTASVLTGTPVIRNYALHFDTTTPTASWAMQAGSSPVLNPDLTSLNLDTNIKLTNLSLANGTYFLGQLQYKGNKEEIVNATDNVDLTSFGSNNCFEVTPTSGTVTVAKKSSSTCTGNEITLFEANEEGILEYKTSTLTNSNGVSTGIKINNTFYGFRTTTYNSGSSKRGTLQYGIGTDYNNIITNLSEGAAIQSLKIQKTLDSDGIGCYIELFRNGILGKKIYIANRAAATINVLMTSSTGKITDLKVTKKVIKTITKEITNQVQIALVKENTGIRPKVTVNQYTKTTSDAPATATSRSYEITLPAANALTNAQIANGIALNLNTAFGAGTTFNVNGSTLKDEKVWTTPVSINPTAIPVGNNQLGGAGNATAVGFDMCYFNYGINNIQNGFTFDDATSQTITNNPPVSSQGIAMNSTVTRTLGPCLVDTDGDGLFDLYEVNNDLTFIDTDGDGIANHDDKDDDGDGIYTMYEGADPDGDHNPATGTAPLNTNAVASALNPKAAINTIPNYLDPDDDGDGYATWETSEGGKGFINAATNGLPYTLNTDNPTDAIPNYLDPTNGLYITLPIAVNNFISLTGDKQYELSNHLGNVLSVISDKKIPTLSSGSLAYFNAEVLSYSDYYPFGQLVPNRHGSSNSYRYGFQGQEKDDEIKGEGNSLNYTYRMHDPRIGRFFAVDPLAKAYPHYTPYIFSGNKLIHAIELEGMEEYELFLPSPFQRSIEDAIIAKNCQAIMNKVDDKAYRLFAHGAPDFVQGYDKGGHKTQEYCPSLDKFLNQSYHSDKWKEMKEEGGTFISYACNTGDEGGVMQQLSKKEGNENIIFIAATEYVNHLPSTDKKTGDVKGRVEVFTKRQGGKVKYGVWNIYKGGKLIDTKPYDWQPTEIDLKTMDKPIEKTFFEIVKEFFISNPEPKTKKNAKS</sequence>
<organism evidence="2 3">
    <name type="scientific">Flavobacterium gyeonganense</name>
    <dbReference type="NCBI Taxonomy" id="1310418"/>
    <lineage>
        <taxon>Bacteria</taxon>
        <taxon>Pseudomonadati</taxon>
        <taxon>Bacteroidota</taxon>
        <taxon>Flavobacteriia</taxon>
        <taxon>Flavobacteriales</taxon>
        <taxon>Flavobacteriaceae</taxon>
        <taxon>Flavobacterium</taxon>
    </lineage>
</organism>
<proteinExistence type="predicted"/>
<comment type="caution">
    <text evidence="2">The sequence shown here is derived from an EMBL/GenBank/DDBJ whole genome shotgun (WGS) entry which is preliminary data.</text>
</comment>
<reference evidence="2 3" key="1">
    <citation type="submission" date="2024-09" db="EMBL/GenBank/DDBJ databases">
        <authorList>
            <person name="Sun Q."/>
            <person name="Mori K."/>
        </authorList>
    </citation>
    <scope>NUCLEOTIDE SEQUENCE [LARGE SCALE GENOMIC DNA]</scope>
    <source>
        <strain evidence="2 3">CECT 8365</strain>
    </source>
</reference>
<dbReference type="NCBIfam" id="TIGR03696">
    <property type="entry name" value="Rhs_assc_core"/>
    <property type="match status" value="1"/>
</dbReference>
<dbReference type="InterPro" id="IPR028974">
    <property type="entry name" value="TSP_type-3_rpt"/>
</dbReference>
<keyword evidence="3" id="KW-1185">Reference proteome</keyword>
<dbReference type="Gene3D" id="4.10.1080.10">
    <property type="entry name" value="TSP type-3 repeat"/>
    <property type="match status" value="1"/>
</dbReference>
<dbReference type="InterPro" id="IPR050708">
    <property type="entry name" value="T6SS_VgrG/RHS"/>
</dbReference>
<evidence type="ECO:0000313" key="2">
    <source>
        <dbReference type="EMBL" id="MFB9110344.1"/>
    </source>
</evidence>
<dbReference type="EMBL" id="JBHMFE010000022">
    <property type="protein sequence ID" value="MFB9110344.1"/>
    <property type="molecule type" value="Genomic_DNA"/>
</dbReference>
<protein>
    <submittedName>
        <fullName evidence="2">RHS repeat-associated core domain-containing protein</fullName>
    </submittedName>
</protein>
<dbReference type="Pfam" id="PF20041">
    <property type="entry name" value="DUF6443"/>
    <property type="match status" value="1"/>
</dbReference>
<accession>A0ABV5HEL0</accession>
<dbReference type="InterPro" id="IPR045619">
    <property type="entry name" value="DUF6443"/>
</dbReference>
<dbReference type="Proteomes" id="UP001589562">
    <property type="component" value="Unassembled WGS sequence"/>
</dbReference>
<dbReference type="PANTHER" id="PTHR32305">
    <property type="match status" value="1"/>
</dbReference>
<gene>
    <name evidence="2" type="ORF">ACFFVK_17305</name>
</gene>